<evidence type="ECO:0000256" key="8">
    <source>
        <dbReference type="ARBA" id="ARBA00023144"/>
    </source>
</evidence>
<comment type="pathway">
    <text evidence="3">Carbohydrate metabolism; galactose metabolism.</text>
</comment>
<evidence type="ECO:0000256" key="5">
    <source>
        <dbReference type="ARBA" id="ARBA00013189"/>
    </source>
</evidence>
<dbReference type="GO" id="GO:0003978">
    <property type="term" value="F:UDP-glucose 4-epimerase activity"/>
    <property type="evidence" value="ECO:0007669"/>
    <property type="project" value="UniProtKB-EC"/>
</dbReference>
<sequence length="291" mass="33148">MKVLVLGGTRFFGKHLVNSLLSKGHEVTIATRGKAKDDFGDKVERIIIERTNPNSLRETIGKHYYDVVCDNIAYCSNDVKALLDSLKCGRYVMTSSASVYENQHLSTLEDEFEPDSHNLKWCSREEYPYAEVKRQAESALFQEYPKFQSVAVRLPYVIGEDDYTERLYFYVEQIIKGNPMNLDNLNEQIGFINSAEAGEFLTWIAEQKFVGPINGNSIGTISLKQIIDYVEHKTKIKAIYSSYGLEGSYNGQESFSLDVSRASNLGYCFTELNSWIYELLDKYINMSSSTL</sequence>
<evidence type="ECO:0000256" key="2">
    <source>
        <dbReference type="ARBA" id="ARBA00001911"/>
    </source>
</evidence>
<evidence type="ECO:0000256" key="10">
    <source>
        <dbReference type="ARBA" id="ARBA00031367"/>
    </source>
</evidence>
<evidence type="ECO:0000256" key="9">
    <source>
        <dbReference type="ARBA" id="ARBA00023235"/>
    </source>
</evidence>
<reference evidence="13 14" key="1">
    <citation type="submission" date="2020-07" db="EMBL/GenBank/DDBJ databases">
        <title>A new beta-1,3-glucan-decomposing anaerobic bacterium isolated from anoxic soil subjected to biological soil disinfestation.</title>
        <authorList>
            <person name="Ueki A."/>
            <person name="Tonouchi A."/>
        </authorList>
    </citation>
    <scope>NUCLEOTIDE SEQUENCE [LARGE SCALE GENOMIC DNA]</scope>
    <source>
        <strain evidence="13 14">TW1</strain>
    </source>
</reference>
<keyword evidence="8" id="KW-0299">Galactose metabolism</keyword>
<dbReference type="GO" id="GO:0005829">
    <property type="term" value="C:cytosol"/>
    <property type="evidence" value="ECO:0007669"/>
    <property type="project" value="TreeGrafter"/>
</dbReference>
<proteinExistence type="inferred from homology"/>
<dbReference type="EMBL" id="BLZR01000001">
    <property type="protein sequence ID" value="GFP76256.1"/>
    <property type="molecule type" value="Genomic_DNA"/>
</dbReference>
<evidence type="ECO:0000256" key="7">
    <source>
        <dbReference type="ARBA" id="ARBA00023027"/>
    </source>
</evidence>
<name>A0A6V8SHP8_9CLOT</name>
<dbReference type="SUPFAM" id="SSF51735">
    <property type="entry name" value="NAD(P)-binding Rossmann-fold domains"/>
    <property type="match status" value="1"/>
</dbReference>
<evidence type="ECO:0000256" key="11">
    <source>
        <dbReference type="ARBA" id="ARBA00033067"/>
    </source>
</evidence>
<dbReference type="RefSeq" id="WP_183277698.1">
    <property type="nucleotide sequence ID" value="NZ_BLZR01000001.1"/>
</dbReference>
<dbReference type="InterPro" id="IPR036291">
    <property type="entry name" value="NAD(P)-bd_dom_sf"/>
</dbReference>
<protein>
    <recommendedName>
        <fullName evidence="6">UDP-glucose 4-epimerase</fullName>
        <ecNumber evidence="5">5.1.3.2</ecNumber>
    </recommendedName>
    <alternativeName>
        <fullName evidence="11">Galactowaldenase</fullName>
    </alternativeName>
    <alternativeName>
        <fullName evidence="10">UDP-galactose 4-epimerase</fullName>
    </alternativeName>
</protein>
<comment type="catalytic activity">
    <reaction evidence="1">
        <text>UDP-alpha-D-glucose = UDP-alpha-D-galactose</text>
        <dbReference type="Rhea" id="RHEA:22168"/>
        <dbReference type="ChEBI" id="CHEBI:58885"/>
        <dbReference type="ChEBI" id="CHEBI:66914"/>
        <dbReference type="EC" id="5.1.3.2"/>
    </reaction>
</comment>
<evidence type="ECO:0000313" key="13">
    <source>
        <dbReference type="EMBL" id="GFP76256.1"/>
    </source>
</evidence>
<evidence type="ECO:0000256" key="6">
    <source>
        <dbReference type="ARBA" id="ARBA00018569"/>
    </source>
</evidence>
<keyword evidence="9" id="KW-0413">Isomerase</keyword>
<evidence type="ECO:0000256" key="4">
    <source>
        <dbReference type="ARBA" id="ARBA00007637"/>
    </source>
</evidence>
<accession>A0A6V8SHP8</accession>
<dbReference type="GO" id="GO:0006012">
    <property type="term" value="P:galactose metabolic process"/>
    <property type="evidence" value="ECO:0007669"/>
    <property type="project" value="UniProtKB-KW"/>
</dbReference>
<dbReference type="InterPro" id="IPR001509">
    <property type="entry name" value="Epimerase_deHydtase"/>
</dbReference>
<dbReference type="AlphaFoldDB" id="A0A6V8SHP8"/>
<evidence type="ECO:0000256" key="1">
    <source>
        <dbReference type="ARBA" id="ARBA00000083"/>
    </source>
</evidence>
<evidence type="ECO:0000313" key="14">
    <source>
        <dbReference type="Proteomes" id="UP000580568"/>
    </source>
</evidence>
<dbReference type="Proteomes" id="UP000580568">
    <property type="component" value="Unassembled WGS sequence"/>
</dbReference>
<dbReference type="PANTHER" id="PTHR43725:SF47">
    <property type="entry name" value="UDP-GLUCOSE 4-EPIMERASE"/>
    <property type="match status" value="1"/>
</dbReference>
<organism evidence="13 14">
    <name type="scientific">Clostridium fungisolvens</name>
    <dbReference type="NCBI Taxonomy" id="1604897"/>
    <lineage>
        <taxon>Bacteria</taxon>
        <taxon>Bacillati</taxon>
        <taxon>Bacillota</taxon>
        <taxon>Clostridia</taxon>
        <taxon>Eubacteriales</taxon>
        <taxon>Clostridiaceae</taxon>
        <taxon>Clostridium</taxon>
    </lineage>
</organism>
<feature type="domain" description="NAD-dependent epimerase/dehydratase" evidence="12">
    <location>
        <begin position="3"/>
        <end position="207"/>
    </location>
</feature>
<keyword evidence="14" id="KW-1185">Reference proteome</keyword>
<keyword evidence="8" id="KW-0119">Carbohydrate metabolism</keyword>
<evidence type="ECO:0000259" key="12">
    <source>
        <dbReference type="Pfam" id="PF01370"/>
    </source>
</evidence>
<evidence type="ECO:0000256" key="3">
    <source>
        <dbReference type="ARBA" id="ARBA00004947"/>
    </source>
</evidence>
<dbReference type="EC" id="5.1.3.2" evidence="5"/>
<dbReference type="PANTHER" id="PTHR43725">
    <property type="entry name" value="UDP-GLUCOSE 4-EPIMERASE"/>
    <property type="match status" value="1"/>
</dbReference>
<comment type="caution">
    <text evidence="13">The sequence shown here is derived from an EMBL/GenBank/DDBJ whole genome shotgun (WGS) entry which is preliminary data.</text>
</comment>
<dbReference type="Pfam" id="PF01370">
    <property type="entry name" value="Epimerase"/>
    <property type="match status" value="1"/>
</dbReference>
<dbReference type="Gene3D" id="3.40.50.720">
    <property type="entry name" value="NAD(P)-binding Rossmann-like Domain"/>
    <property type="match status" value="1"/>
</dbReference>
<comment type="cofactor">
    <cofactor evidence="2">
        <name>NAD(+)</name>
        <dbReference type="ChEBI" id="CHEBI:57540"/>
    </cofactor>
</comment>
<keyword evidence="7" id="KW-0520">NAD</keyword>
<gene>
    <name evidence="13" type="ORF">bsdtw1_02357</name>
</gene>
<comment type="similarity">
    <text evidence="4">Belongs to the NAD(P)-dependent epimerase/dehydratase family.</text>
</comment>